<gene>
    <name evidence="2" type="ORF">SOCE26_064300</name>
</gene>
<proteinExistence type="predicted"/>
<dbReference type="EMBL" id="CP012673">
    <property type="protein sequence ID" value="AUX44960.1"/>
    <property type="molecule type" value="Genomic_DNA"/>
</dbReference>
<dbReference type="RefSeq" id="WP_104983412.1">
    <property type="nucleotide sequence ID" value="NZ_CP012673.1"/>
</dbReference>
<evidence type="ECO:0000313" key="3">
    <source>
        <dbReference type="Proteomes" id="UP000238348"/>
    </source>
</evidence>
<feature type="compositionally biased region" description="Pro residues" evidence="1">
    <location>
        <begin position="83"/>
        <end position="92"/>
    </location>
</feature>
<sequence>MWGTDGLGAAILGIFALSRYIEWYTMRGRLTLPEHGETVFPEWALRALMDVIEELDDPHVPIAQACAALGVSRATLYRQTQPAMPPALPEPAPRAARRTQTARLGSHQPAVG</sequence>
<dbReference type="Proteomes" id="UP000238348">
    <property type="component" value="Chromosome"/>
</dbReference>
<name>A0A2L0F098_SORCE</name>
<feature type="region of interest" description="Disordered" evidence="1">
    <location>
        <begin position="80"/>
        <end position="112"/>
    </location>
</feature>
<evidence type="ECO:0000313" key="2">
    <source>
        <dbReference type="EMBL" id="AUX44960.1"/>
    </source>
</evidence>
<reference evidence="2 3" key="1">
    <citation type="submission" date="2015-09" db="EMBL/GenBank/DDBJ databases">
        <title>Sorangium comparison.</title>
        <authorList>
            <person name="Zaburannyi N."/>
            <person name="Bunk B."/>
            <person name="Overmann J."/>
            <person name="Mueller R."/>
        </authorList>
    </citation>
    <scope>NUCLEOTIDE SEQUENCE [LARGE SCALE GENOMIC DNA]</scope>
    <source>
        <strain evidence="2 3">So ce26</strain>
    </source>
</reference>
<evidence type="ECO:0000256" key="1">
    <source>
        <dbReference type="SAM" id="MobiDB-lite"/>
    </source>
</evidence>
<accession>A0A2L0F098</accession>
<organism evidence="2 3">
    <name type="scientific">Sorangium cellulosum</name>
    <name type="common">Polyangium cellulosum</name>
    <dbReference type="NCBI Taxonomy" id="56"/>
    <lineage>
        <taxon>Bacteria</taxon>
        <taxon>Pseudomonadati</taxon>
        <taxon>Myxococcota</taxon>
        <taxon>Polyangia</taxon>
        <taxon>Polyangiales</taxon>
        <taxon>Polyangiaceae</taxon>
        <taxon>Sorangium</taxon>
    </lineage>
</organism>
<protein>
    <submittedName>
        <fullName evidence="2">Uncharacterized protein</fullName>
    </submittedName>
</protein>
<dbReference type="AlphaFoldDB" id="A0A2L0F098"/>